<keyword evidence="2" id="KW-1185">Reference proteome</keyword>
<sequence length="116" mass="13383">MESRFPAMLVLWLGRDLYKVKHGVTDCGCSGILTLETTWRQIWRPLRQIDDSRKCDPFLDISIRKGNTLEYTRKLHVTSRPVGERVYKDRAWNRGSSVDPMGTTLDLRPQCELGSS</sequence>
<organism evidence="1 2">
    <name type="scientific">Araneus ventricosus</name>
    <name type="common">Orbweaver spider</name>
    <name type="synonym">Epeira ventricosa</name>
    <dbReference type="NCBI Taxonomy" id="182803"/>
    <lineage>
        <taxon>Eukaryota</taxon>
        <taxon>Metazoa</taxon>
        <taxon>Ecdysozoa</taxon>
        <taxon>Arthropoda</taxon>
        <taxon>Chelicerata</taxon>
        <taxon>Arachnida</taxon>
        <taxon>Araneae</taxon>
        <taxon>Araneomorphae</taxon>
        <taxon>Entelegynae</taxon>
        <taxon>Araneoidea</taxon>
        <taxon>Araneidae</taxon>
        <taxon>Araneus</taxon>
    </lineage>
</organism>
<accession>A0A4Y2X8J6</accession>
<dbReference type="Proteomes" id="UP000499080">
    <property type="component" value="Unassembled WGS sequence"/>
</dbReference>
<name>A0A4Y2X8J6_ARAVE</name>
<proteinExistence type="predicted"/>
<reference evidence="1 2" key="1">
    <citation type="journal article" date="2019" name="Sci. Rep.">
        <title>Orb-weaving spider Araneus ventricosus genome elucidates the spidroin gene catalogue.</title>
        <authorList>
            <person name="Kono N."/>
            <person name="Nakamura H."/>
            <person name="Ohtoshi R."/>
            <person name="Moran D.A.P."/>
            <person name="Shinohara A."/>
            <person name="Yoshida Y."/>
            <person name="Fujiwara M."/>
            <person name="Mori M."/>
            <person name="Tomita M."/>
            <person name="Arakawa K."/>
        </authorList>
    </citation>
    <scope>NUCLEOTIDE SEQUENCE [LARGE SCALE GENOMIC DNA]</scope>
</reference>
<gene>
    <name evidence="1" type="ORF">AVEN_28281_1</name>
</gene>
<evidence type="ECO:0000313" key="1">
    <source>
        <dbReference type="EMBL" id="GBO45264.1"/>
    </source>
</evidence>
<comment type="caution">
    <text evidence="1">The sequence shown here is derived from an EMBL/GenBank/DDBJ whole genome shotgun (WGS) entry which is preliminary data.</text>
</comment>
<dbReference type="EMBL" id="BGPR01072317">
    <property type="protein sequence ID" value="GBO45264.1"/>
    <property type="molecule type" value="Genomic_DNA"/>
</dbReference>
<evidence type="ECO:0000313" key="2">
    <source>
        <dbReference type="Proteomes" id="UP000499080"/>
    </source>
</evidence>
<protein>
    <submittedName>
        <fullName evidence="1">Uncharacterized protein</fullName>
    </submittedName>
</protein>
<dbReference type="AlphaFoldDB" id="A0A4Y2X8J6"/>